<evidence type="ECO:0000256" key="2">
    <source>
        <dbReference type="ARBA" id="ARBA00005695"/>
    </source>
</evidence>
<accession>A0ABT0Q4P7</accession>
<evidence type="ECO:0000256" key="3">
    <source>
        <dbReference type="ARBA" id="ARBA00022448"/>
    </source>
</evidence>
<dbReference type="RefSeq" id="WP_249711062.1">
    <property type="nucleotide sequence ID" value="NZ_JAMFMB010000019.1"/>
</dbReference>
<evidence type="ECO:0000313" key="7">
    <source>
        <dbReference type="EMBL" id="MCL6284829.1"/>
    </source>
</evidence>
<evidence type="ECO:0000256" key="4">
    <source>
        <dbReference type="ARBA" id="ARBA00022729"/>
    </source>
</evidence>
<evidence type="ECO:0000256" key="1">
    <source>
        <dbReference type="ARBA" id="ARBA00004418"/>
    </source>
</evidence>
<dbReference type="InterPro" id="IPR039424">
    <property type="entry name" value="SBP_5"/>
</dbReference>
<organism evidence="7 8">
    <name type="scientific">Ruegeria spongiae</name>
    <dbReference type="NCBI Taxonomy" id="2942209"/>
    <lineage>
        <taxon>Bacteria</taxon>
        <taxon>Pseudomonadati</taxon>
        <taxon>Pseudomonadota</taxon>
        <taxon>Alphaproteobacteria</taxon>
        <taxon>Rhodobacterales</taxon>
        <taxon>Roseobacteraceae</taxon>
        <taxon>Ruegeria</taxon>
    </lineage>
</organism>
<evidence type="ECO:0000256" key="5">
    <source>
        <dbReference type="SAM" id="SignalP"/>
    </source>
</evidence>
<comment type="similarity">
    <text evidence="2">Belongs to the bacterial solute-binding protein 5 family.</text>
</comment>
<dbReference type="EMBL" id="JAMFMB010000019">
    <property type="protein sequence ID" value="MCL6284829.1"/>
    <property type="molecule type" value="Genomic_DNA"/>
</dbReference>
<dbReference type="SUPFAM" id="SSF53850">
    <property type="entry name" value="Periplasmic binding protein-like II"/>
    <property type="match status" value="1"/>
</dbReference>
<proteinExistence type="inferred from homology"/>
<feature type="signal peptide" evidence="5">
    <location>
        <begin position="1"/>
        <end position="28"/>
    </location>
</feature>
<protein>
    <submittedName>
        <fullName evidence="7">ABC transporter substrate-binding protein</fullName>
    </submittedName>
</protein>
<name>A0ABT0Q4P7_9RHOB</name>
<dbReference type="Proteomes" id="UP001203880">
    <property type="component" value="Unassembled WGS sequence"/>
</dbReference>
<evidence type="ECO:0000313" key="8">
    <source>
        <dbReference type="Proteomes" id="UP001203880"/>
    </source>
</evidence>
<keyword evidence="3" id="KW-0813">Transport</keyword>
<feature type="chain" id="PRO_5045253086" evidence="5">
    <location>
        <begin position="29"/>
        <end position="279"/>
    </location>
</feature>
<evidence type="ECO:0000259" key="6">
    <source>
        <dbReference type="Pfam" id="PF00496"/>
    </source>
</evidence>
<comment type="subcellular location">
    <subcellularLocation>
        <location evidence="1">Periplasm</location>
    </subcellularLocation>
</comment>
<reference evidence="7" key="1">
    <citation type="submission" date="2022-05" db="EMBL/GenBank/DDBJ databases">
        <authorList>
            <person name="Park J.-S."/>
        </authorList>
    </citation>
    <scope>NUCLEOTIDE SEQUENCE</scope>
    <source>
        <strain evidence="7">2012CJ41-6</strain>
    </source>
</reference>
<dbReference type="InterPro" id="IPR000914">
    <property type="entry name" value="SBP_5_dom"/>
</dbReference>
<keyword evidence="8" id="KW-1185">Reference proteome</keyword>
<dbReference type="Gene3D" id="3.40.190.10">
    <property type="entry name" value="Periplasmic binding protein-like II"/>
    <property type="match status" value="1"/>
</dbReference>
<gene>
    <name evidence="7" type="ORF">M3P21_14945</name>
</gene>
<keyword evidence="4 5" id="KW-0732">Signal</keyword>
<dbReference type="PANTHER" id="PTHR30290:SF9">
    <property type="entry name" value="OLIGOPEPTIDE-BINDING PROTEIN APPA"/>
    <property type="match status" value="1"/>
</dbReference>
<sequence>MTRLDRRALFASGAAAALLAATGLSAQAGPRTGGALRIAVPREGDALGVIARRAVSETLTEIGPDGALRAELATAWESDAEARIWTFDLKPGVRFHNGAPLRATDVIAALAHLPHLASAHPVSETRLRLEMARAVPDLPLLLAGDSYLIAPDGHSDLSLASAVGTSCYRVTSAREDRHFRATRVADHHRQGHAGWADVVEIIVIPDPAVRAEALCDGFVGITVLPLAEAIRARGDYRCHPSVDNMQIAFTSQITPPAAISQSATLGDLRIAERWWLAQS</sequence>
<dbReference type="PANTHER" id="PTHR30290">
    <property type="entry name" value="PERIPLASMIC BINDING COMPONENT OF ABC TRANSPORTER"/>
    <property type="match status" value="1"/>
</dbReference>
<dbReference type="PROSITE" id="PS51318">
    <property type="entry name" value="TAT"/>
    <property type="match status" value="1"/>
</dbReference>
<comment type="caution">
    <text evidence="7">The sequence shown here is derived from an EMBL/GenBank/DDBJ whole genome shotgun (WGS) entry which is preliminary data.</text>
</comment>
<dbReference type="InterPro" id="IPR006311">
    <property type="entry name" value="TAT_signal"/>
</dbReference>
<feature type="domain" description="Solute-binding protein family 5" evidence="6">
    <location>
        <begin position="69"/>
        <end position="225"/>
    </location>
</feature>
<dbReference type="Pfam" id="PF00496">
    <property type="entry name" value="SBP_bac_5"/>
    <property type="match status" value="1"/>
</dbReference>